<protein>
    <recommendedName>
        <fullName evidence="3">DUF2281 domain-containing protein</fullName>
    </recommendedName>
</protein>
<dbReference type="RefSeq" id="WP_017741489.1">
    <property type="nucleotide sequence ID" value="NZ_KQ976354.1"/>
</dbReference>
<accession>A0A139XHK0</accession>
<keyword evidence="2" id="KW-1185">Reference proteome</keyword>
<evidence type="ECO:0000313" key="1">
    <source>
        <dbReference type="EMBL" id="KYC44168.1"/>
    </source>
</evidence>
<sequence>MAKEVTLEEVLELTKQLSLVDKVRLVEKVAPEIKREITASQAKPRKSLRGLWRGVDITDADIAEIRQQMWGGFPREDI</sequence>
<evidence type="ECO:0008006" key="3">
    <source>
        <dbReference type="Google" id="ProtNLM"/>
    </source>
</evidence>
<gene>
    <name evidence="1" type="ORF">WA1_03255</name>
</gene>
<name>A0A139XHK0_9CYAN</name>
<dbReference type="EMBL" id="ANNX02000012">
    <property type="protein sequence ID" value="KYC44168.1"/>
    <property type="molecule type" value="Genomic_DNA"/>
</dbReference>
<evidence type="ECO:0000313" key="2">
    <source>
        <dbReference type="Proteomes" id="UP000076925"/>
    </source>
</evidence>
<proteinExistence type="predicted"/>
<dbReference type="OrthoDB" id="9256236at2"/>
<dbReference type="STRING" id="128403.WA1_03255"/>
<reference evidence="1 2" key="1">
    <citation type="journal article" date="2013" name="Genome Biol. Evol.">
        <title>Genomes of Stigonematalean cyanobacteria (subsection V) and the evolution of oxygenic photosynthesis from prokaryotes to plastids.</title>
        <authorList>
            <person name="Dagan T."/>
            <person name="Roettger M."/>
            <person name="Stucken K."/>
            <person name="Landan G."/>
            <person name="Koch R."/>
            <person name="Major P."/>
            <person name="Gould S.B."/>
            <person name="Goremykin V.V."/>
            <person name="Rippka R."/>
            <person name="Tandeau de Marsac N."/>
            <person name="Gugger M."/>
            <person name="Lockhart P.J."/>
            <person name="Allen J.F."/>
            <person name="Brune I."/>
            <person name="Maus I."/>
            <person name="Puhler A."/>
            <person name="Martin W.F."/>
        </authorList>
    </citation>
    <scope>NUCLEOTIDE SEQUENCE [LARGE SCALE GENOMIC DNA]</scope>
    <source>
        <strain evidence="1 2">PCC 7110</strain>
    </source>
</reference>
<dbReference type="Proteomes" id="UP000076925">
    <property type="component" value="Unassembled WGS sequence"/>
</dbReference>
<organism evidence="1 2">
    <name type="scientific">Scytonema hofmannii PCC 7110</name>
    <dbReference type="NCBI Taxonomy" id="128403"/>
    <lineage>
        <taxon>Bacteria</taxon>
        <taxon>Bacillati</taxon>
        <taxon>Cyanobacteriota</taxon>
        <taxon>Cyanophyceae</taxon>
        <taxon>Nostocales</taxon>
        <taxon>Scytonemataceae</taxon>
        <taxon>Scytonema</taxon>
    </lineage>
</organism>
<comment type="caution">
    <text evidence="1">The sequence shown here is derived from an EMBL/GenBank/DDBJ whole genome shotgun (WGS) entry which is preliminary data.</text>
</comment>
<dbReference type="AlphaFoldDB" id="A0A139XHK0"/>